<feature type="compositionally biased region" description="Polar residues" evidence="1">
    <location>
        <begin position="1"/>
        <end position="11"/>
    </location>
</feature>
<organism evidence="2 3">
    <name type="scientific">Promicromonospora citrea</name>
    <dbReference type="NCBI Taxonomy" id="43677"/>
    <lineage>
        <taxon>Bacteria</taxon>
        <taxon>Bacillati</taxon>
        <taxon>Actinomycetota</taxon>
        <taxon>Actinomycetes</taxon>
        <taxon>Micrococcales</taxon>
        <taxon>Promicromonosporaceae</taxon>
        <taxon>Promicromonospora</taxon>
    </lineage>
</organism>
<feature type="compositionally biased region" description="Basic and acidic residues" evidence="1">
    <location>
        <begin position="29"/>
        <end position="43"/>
    </location>
</feature>
<dbReference type="Proteomes" id="UP000655589">
    <property type="component" value="Unassembled WGS sequence"/>
</dbReference>
<evidence type="ECO:0000256" key="1">
    <source>
        <dbReference type="SAM" id="MobiDB-lite"/>
    </source>
</evidence>
<accession>A0A8H9GLG7</accession>
<evidence type="ECO:0000313" key="3">
    <source>
        <dbReference type="Proteomes" id="UP000655589"/>
    </source>
</evidence>
<feature type="region of interest" description="Disordered" evidence="1">
    <location>
        <begin position="1"/>
        <end position="72"/>
    </location>
</feature>
<comment type="caution">
    <text evidence="2">The sequence shown here is derived from an EMBL/GenBank/DDBJ whole genome shotgun (WGS) entry which is preliminary data.</text>
</comment>
<reference evidence="2" key="1">
    <citation type="journal article" date="2014" name="Int. J. Syst. Evol. Microbiol.">
        <title>Complete genome sequence of Corynebacterium casei LMG S-19264T (=DSM 44701T), isolated from a smear-ripened cheese.</title>
        <authorList>
            <consortium name="US DOE Joint Genome Institute (JGI-PGF)"/>
            <person name="Walter F."/>
            <person name="Albersmeier A."/>
            <person name="Kalinowski J."/>
            <person name="Ruckert C."/>
        </authorList>
    </citation>
    <scope>NUCLEOTIDE SEQUENCE</scope>
    <source>
        <strain evidence="2">JCM 3051</strain>
    </source>
</reference>
<reference evidence="2" key="2">
    <citation type="submission" date="2020-09" db="EMBL/GenBank/DDBJ databases">
        <authorList>
            <person name="Sun Q."/>
            <person name="Ohkuma M."/>
        </authorList>
    </citation>
    <scope>NUCLEOTIDE SEQUENCE</scope>
    <source>
        <strain evidence="2">JCM 3051</strain>
    </source>
</reference>
<dbReference type="EMBL" id="BMPT01000012">
    <property type="protein sequence ID" value="GGM32482.1"/>
    <property type="molecule type" value="Genomic_DNA"/>
</dbReference>
<proteinExistence type="predicted"/>
<protein>
    <submittedName>
        <fullName evidence="2">Uncharacterized protein</fullName>
    </submittedName>
</protein>
<feature type="compositionally biased region" description="Basic and acidic residues" evidence="1">
    <location>
        <begin position="54"/>
        <end position="72"/>
    </location>
</feature>
<dbReference type="AlphaFoldDB" id="A0A8H9GLG7"/>
<keyword evidence="3" id="KW-1185">Reference proteome</keyword>
<gene>
    <name evidence="2" type="ORF">GCM10010102_29890</name>
</gene>
<dbReference type="RefSeq" id="WP_171108789.1">
    <property type="nucleotide sequence ID" value="NZ_BMPT01000012.1"/>
</dbReference>
<sequence length="72" mass="7815">MSENDSSQDTPGTDERTRTPDVDQIPQGEHGEAGDANHRDPVRGEVPADGPVPEESRKDDPDKEGEDRFDAG</sequence>
<name>A0A8H9GLG7_9MICO</name>
<evidence type="ECO:0000313" key="2">
    <source>
        <dbReference type="EMBL" id="GGM32482.1"/>
    </source>
</evidence>